<name>A0AA37GQ88_9PEZI</name>
<accession>A0AA37GQ88</accession>
<organism evidence="1 2">
    <name type="scientific">Colletotrichum liriopes</name>
    <dbReference type="NCBI Taxonomy" id="708192"/>
    <lineage>
        <taxon>Eukaryota</taxon>
        <taxon>Fungi</taxon>
        <taxon>Dikarya</taxon>
        <taxon>Ascomycota</taxon>
        <taxon>Pezizomycotina</taxon>
        <taxon>Sordariomycetes</taxon>
        <taxon>Hypocreomycetidae</taxon>
        <taxon>Glomerellales</taxon>
        <taxon>Glomerellaceae</taxon>
        <taxon>Colletotrichum</taxon>
        <taxon>Colletotrichum spaethianum species complex</taxon>
    </lineage>
</organism>
<dbReference type="Pfam" id="PF13350">
    <property type="entry name" value="Y_phosphatase3"/>
    <property type="match status" value="1"/>
</dbReference>
<dbReference type="GO" id="GO:0004721">
    <property type="term" value="F:phosphoprotein phosphatase activity"/>
    <property type="evidence" value="ECO:0007669"/>
    <property type="project" value="InterPro"/>
</dbReference>
<keyword evidence="2" id="KW-1185">Reference proteome</keyword>
<dbReference type="AlphaFoldDB" id="A0AA37GQ88"/>
<sequence length="276" mass="30457">MPMTREQLERLAETDVRDPISADVLLSALASSPFIPSASLVNIRDLGSVAGSAIRPGVIYRCGTLEAAAKDPDALEWLATNVKHIFDIRSPKERERHPDPEVKGVTNTWFDSTAFDGQPVLEEFVEADGASGLRKEYLKILDIYQPTFRVILEHVWGNAADAVTAGRDRTGVMAGLLQSLAGASPEDVRFDYLLSRIGTEPARERLLSYARIGTGVTFDHPGFYNMCSLRQSCWDAFVTGVHEEHGGWEGYLTKTLGFFNDDLARIKSNLRGNEAL</sequence>
<evidence type="ECO:0000313" key="2">
    <source>
        <dbReference type="Proteomes" id="UP001055172"/>
    </source>
</evidence>
<gene>
    <name evidence="1" type="ORF">ColLi_07998</name>
</gene>
<dbReference type="EMBL" id="BPPX01000017">
    <property type="protein sequence ID" value="GJC85160.1"/>
    <property type="molecule type" value="Genomic_DNA"/>
</dbReference>
<dbReference type="SUPFAM" id="SSF52799">
    <property type="entry name" value="(Phosphotyrosine protein) phosphatases II"/>
    <property type="match status" value="1"/>
</dbReference>
<dbReference type="InterPro" id="IPR026893">
    <property type="entry name" value="Tyr/Ser_Pase_IphP-type"/>
</dbReference>
<reference evidence="1 2" key="1">
    <citation type="submission" date="2021-07" db="EMBL/GenBank/DDBJ databases">
        <title>Genome data of Colletotrichum spaethianum.</title>
        <authorList>
            <person name="Utami Y.D."/>
            <person name="Hiruma K."/>
        </authorList>
    </citation>
    <scope>NUCLEOTIDE SEQUENCE [LARGE SCALE GENOMIC DNA]</scope>
    <source>
        <strain evidence="1 2">MAFF 242679</strain>
    </source>
</reference>
<dbReference type="Gene3D" id="3.90.190.10">
    <property type="entry name" value="Protein tyrosine phosphatase superfamily"/>
    <property type="match status" value="1"/>
</dbReference>
<dbReference type="Proteomes" id="UP001055172">
    <property type="component" value="Unassembled WGS sequence"/>
</dbReference>
<comment type="caution">
    <text evidence="1">The sequence shown here is derived from an EMBL/GenBank/DDBJ whole genome shotgun (WGS) entry which is preliminary data.</text>
</comment>
<dbReference type="InterPro" id="IPR029021">
    <property type="entry name" value="Prot-tyrosine_phosphatase-like"/>
</dbReference>
<evidence type="ECO:0000313" key="1">
    <source>
        <dbReference type="EMBL" id="GJC85160.1"/>
    </source>
</evidence>
<protein>
    <submittedName>
        <fullName evidence="1">Tyrosine-protein phosphatase</fullName>
    </submittedName>
</protein>
<proteinExistence type="predicted"/>